<dbReference type="GO" id="GO:0008270">
    <property type="term" value="F:zinc ion binding"/>
    <property type="evidence" value="ECO:0007669"/>
    <property type="project" value="UniProtKB-KW"/>
</dbReference>
<dbReference type="InterPro" id="IPR002893">
    <property type="entry name" value="Znf_MYND"/>
</dbReference>
<sequence>MAMEYRQQLEYVNTIQERTADASAFVESMKLLRDVHKQLPIDERGMPTLVTDPAAARQRLLLAACQACRAYYLCSTAPVADCDYGEALQAYMEVFGAPWAAAANTWSASGGPSAVGTADNGGCELGSVLFLFTTGRGPQVYEAAQRALQAAAMLEDATCHTAVGAQLMELVGSQPKPRTGGRPPLLTTQQLQAACCRHAAEVVYAAATLHRRPAMRPAGFTPLKPEQLAEVLAGQEQCAKQLLLRLEPEAPLSHVVAAMALRSRGQEATADAELAAHYLTAVQLAQAAGRDFLQVKAAADALGAAFLSCSRRGDAASAARLEAALTAFEQAEPVLRRSRKYLPEAWTRQMAEALSFAGQQVAPSRSLVQFARQEAGSGSRSSSNSSVARLDAAAAAPSAAALDKSQGTLVPGSQENADPAQASKCDGCGQASANLQRCARCKVAQYCSRECQAASWSKHKRTCKA</sequence>
<dbReference type="Proteomes" id="UP001055712">
    <property type="component" value="Unassembled WGS sequence"/>
</dbReference>
<organism evidence="7 8">
    <name type="scientific">Chlorella vulgaris</name>
    <name type="common">Green alga</name>
    <dbReference type="NCBI Taxonomy" id="3077"/>
    <lineage>
        <taxon>Eukaryota</taxon>
        <taxon>Viridiplantae</taxon>
        <taxon>Chlorophyta</taxon>
        <taxon>core chlorophytes</taxon>
        <taxon>Trebouxiophyceae</taxon>
        <taxon>Chlorellales</taxon>
        <taxon>Chlorellaceae</taxon>
        <taxon>Chlorella clade</taxon>
        <taxon>Chlorella</taxon>
    </lineage>
</organism>
<evidence type="ECO:0000259" key="6">
    <source>
        <dbReference type="PROSITE" id="PS50865"/>
    </source>
</evidence>
<evidence type="ECO:0000313" key="7">
    <source>
        <dbReference type="EMBL" id="KAI3437937.1"/>
    </source>
</evidence>
<evidence type="ECO:0000256" key="2">
    <source>
        <dbReference type="ARBA" id="ARBA00022771"/>
    </source>
</evidence>
<dbReference type="AlphaFoldDB" id="A0A9D4TY34"/>
<reference evidence="7" key="2">
    <citation type="submission" date="2020-11" db="EMBL/GenBank/DDBJ databases">
        <authorList>
            <person name="Cecchin M."/>
            <person name="Marcolungo L."/>
            <person name="Rossato M."/>
            <person name="Girolomoni L."/>
            <person name="Cosentino E."/>
            <person name="Cuine S."/>
            <person name="Li-Beisson Y."/>
            <person name="Delledonne M."/>
            <person name="Ballottari M."/>
        </authorList>
    </citation>
    <scope>NUCLEOTIDE SEQUENCE</scope>
    <source>
        <strain evidence="7">211/11P</strain>
        <tissue evidence="7">Whole cell</tissue>
    </source>
</reference>
<reference evidence="7" key="1">
    <citation type="journal article" date="2019" name="Plant J.">
        <title>Chlorella vulgaris genome assembly and annotation reveals the molecular basis for metabolic acclimation to high light conditions.</title>
        <authorList>
            <person name="Cecchin M."/>
            <person name="Marcolungo L."/>
            <person name="Rossato M."/>
            <person name="Girolomoni L."/>
            <person name="Cosentino E."/>
            <person name="Cuine S."/>
            <person name="Li-Beisson Y."/>
            <person name="Delledonne M."/>
            <person name="Ballottari M."/>
        </authorList>
    </citation>
    <scope>NUCLEOTIDE SEQUENCE</scope>
    <source>
        <strain evidence="7">211/11P</strain>
    </source>
</reference>
<dbReference type="Pfam" id="PF01753">
    <property type="entry name" value="zf-MYND"/>
    <property type="match status" value="1"/>
</dbReference>
<dbReference type="SUPFAM" id="SSF144232">
    <property type="entry name" value="HIT/MYND zinc finger-like"/>
    <property type="match status" value="1"/>
</dbReference>
<keyword evidence="2 4" id="KW-0863">Zinc-finger</keyword>
<evidence type="ECO:0000256" key="1">
    <source>
        <dbReference type="ARBA" id="ARBA00022723"/>
    </source>
</evidence>
<evidence type="ECO:0000256" key="3">
    <source>
        <dbReference type="ARBA" id="ARBA00022833"/>
    </source>
</evidence>
<evidence type="ECO:0000256" key="4">
    <source>
        <dbReference type="PROSITE-ProRule" id="PRU00134"/>
    </source>
</evidence>
<protein>
    <recommendedName>
        <fullName evidence="6">MYND-type domain-containing protein</fullName>
    </recommendedName>
</protein>
<feature type="domain" description="MYND-type" evidence="6">
    <location>
        <begin position="425"/>
        <end position="463"/>
    </location>
</feature>
<dbReference type="Gene3D" id="6.10.140.2220">
    <property type="match status" value="1"/>
</dbReference>
<dbReference type="OrthoDB" id="550206at2759"/>
<evidence type="ECO:0000256" key="5">
    <source>
        <dbReference type="SAM" id="MobiDB-lite"/>
    </source>
</evidence>
<feature type="region of interest" description="Disordered" evidence="5">
    <location>
        <begin position="404"/>
        <end position="423"/>
    </location>
</feature>
<proteinExistence type="predicted"/>
<keyword evidence="3" id="KW-0862">Zinc</keyword>
<gene>
    <name evidence="7" type="ORF">D9Q98_000381</name>
</gene>
<dbReference type="PROSITE" id="PS01360">
    <property type="entry name" value="ZF_MYND_1"/>
    <property type="match status" value="1"/>
</dbReference>
<accession>A0A9D4TY34</accession>
<dbReference type="PROSITE" id="PS50865">
    <property type="entry name" value="ZF_MYND_2"/>
    <property type="match status" value="1"/>
</dbReference>
<name>A0A9D4TY34_CHLVU</name>
<feature type="compositionally biased region" description="Polar residues" evidence="5">
    <location>
        <begin position="405"/>
        <end position="416"/>
    </location>
</feature>
<keyword evidence="8" id="KW-1185">Reference proteome</keyword>
<evidence type="ECO:0000313" key="8">
    <source>
        <dbReference type="Proteomes" id="UP001055712"/>
    </source>
</evidence>
<comment type="caution">
    <text evidence="7">The sequence shown here is derived from an EMBL/GenBank/DDBJ whole genome shotgun (WGS) entry which is preliminary data.</text>
</comment>
<dbReference type="EMBL" id="SIDB01000001">
    <property type="protein sequence ID" value="KAI3437937.1"/>
    <property type="molecule type" value="Genomic_DNA"/>
</dbReference>
<keyword evidence="1" id="KW-0479">Metal-binding</keyword>